<dbReference type="NCBIfam" id="TIGR02074">
    <property type="entry name" value="PBP_1a_fam"/>
    <property type="match status" value="1"/>
</dbReference>
<keyword evidence="7" id="KW-0808">Transferase</keyword>
<reference evidence="21" key="1">
    <citation type="submission" date="2023-05" db="EMBL/GenBank/DDBJ databases">
        <title>Comparative genomics of Bacillaceae isolates and their secondary metabolite potential.</title>
        <authorList>
            <person name="Song L."/>
            <person name="Nielsen L.J."/>
            <person name="Mohite O."/>
            <person name="Xu X."/>
            <person name="Weber T."/>
            <person name="Kovacs A.T."/>
        </authorList>
    </citation>
    <scope>NUCLEOTIDE SEQUENCE</scope>
    <source>
        <strain evidence="21">XLM17</strain>
    </source>
</reference>
<evidence type="ECO:0000256" key="10">
    <source>
        <dbReference type="ARBA" id="ARBA00022960"/>
    </source>
</evidence>
<evidence type="ECO:0000256" key="16">
    <source>
        <dbReference type="ARBA" id="ARBA00034000"/>
    </source>
</evidence>
<dbReference type="Gene3D" id="3.40.710.10">
    <property type="entry name" value="DD-peptidase/beta-lactamase superfamily"/>
    <property type="match status" value="1"/>
</dbReference>
<dbReference type="InterPro" id="IPR001264">
    <property type="entry name" value="Glyco_trans_51"/>
</dbReference>
<dbReference type="GO" id="GO:0008658">
    <property type="term" value="F:penicillin binding"/>
    <property type="evidence" value="ECO:0007669"/>
    <property type="project" value="InterPro"/>
</dbReference>
<dbReference type="GO" id="GO:0009252">
    <property type="term" value="P:peptidoglycan biosynthetic process"/>
    <property type="evidence" value="ECO:0007669"/>
    <property type="project" value="UniProtKB-KW"/>
</dbReference>
<dbReference type="Pfam" id="PF00905">
    <property type="entry name" value="Transpeptidase"/>
    <property type="match status" value="1"/>
</dbReference>
<evidence type="ECO:0000256" key="12">
    <source>
        <dbReference type="ARBA" id="ARBA00022989"/>
    </source>
</evidence>
<proteinExistence type="inferred from homology"/>
<protein>
    <submittedName>
        <fullName evidence="21">PBP1A family penicillin-binding protein</fullName>
    </submittedName>
</protein>
<dbReference type="InterPro" id="IPR001460">
    <property type="entry name" value="PCN-bd_Tpept"/>
</dbReference>
<evidence type="ECO:0000259" key="19">
    <source>
        <dbReference type="Pfam" id="PF00905"/>
    </source>
</evidence>
<evidence type="ECO:0000256" key="8">
    <source>
        <dbReference type="ARBA" id="ARBA00022692"/>
    </source>
</evidence>
<gene>
    <name evidence="21" type="ORF">QNH39_11210</name>
</gene>
<evidence type="ECO:0000256" key="18">
    <source>
        <dbReference type="SAM" id="Phobius"/>
    </source>
</evidence>
<evidence type="ECO:0000256" key="14">
    <source>
        <dbReference type="ARBA" id="ARBA00023268"/>
    </source>
</evidence>
<dbReference type="FunFam" id="1.10.3810.10:FF:000001">
    <property type="entry name" value="Penicillin-binding protein 1A"/>
    <property type="match status" value="1"/>
</dbReference>
<dbReference type="GO" id="GO:0008360">
    <property type="term" value="P:regulation of cell shape"/>
    <property type="evidence" value="ECO:0007669"/>
    <property type="project" value="UniProtKB-KW"/>
</dbReference>
<dbReference type="EMBL" id="CP126114">
    <property type="protein sequence ID" value="WHY88362.1"/>
    <property type="molecule type" value="Genomic_DNA"/>
</dbReference>
<evidence type="ECO:0000256" key="7">
    <source>
        <dbReference type="ARBA" id="ARBA00022679"/>
    </source>
</evidence>
<evidence type="ECO:0000256" key="5">
    <source>
        <dbReference type="ARBA" id="ARBA00022670"/>
    </source>
</evidence>
<sequence>MDKLHSLWEMIVRFWKRKHLTQILLLLLLVVVLSVILYFAWLATRANVQSLQEGLNEPTVIYDINGKVASNVATNRTKGVKIAELPKFVPNAVVAIEDERFYEHGGFDVKGIARAFFGNLLHGRITGGGSTLTQQLTKNALLSPERTYKRKAEELFLAVKIEKVYKKDEILQMYLNQVYFGSGAWGIGNASKKYFNKDIKDVSISEAAMLAGLLHAPNYLDPYKNYDLAIKRRNVVLEKMNELGMITADEAAAAKQEKIRLHDGGGSFVERKYPYYVDAVLNEAINRYGLTQEEILTRGYRIYTEMDQNLQAGLEKVYQNNALFPSGKGNTLVQSGSVLMDPASAGVRALVGGRGEHVFRGFNRATQLQAQPGSTIKPLVVYTPALENGYTYSSELVDEPTTFGKNYKPENFSKTYQGKVPMYKALEDSLNIPTVWLLNEFGLNKGLDALNRFGIPVVKEDKNLAIALGGMSKGVSPLQMANAFSAFPNGGTRKESHLITKIVGPTGNIIVERKAKTTKVTSGKVAGEMTSMLLNVVETGTGKRAQIPNVQIAGKTGSTQLPFNNVNGTKDQWMVGYTPNLVGAIWIGYDKTDREHYLPSSSSSNVVPIFKEIMSESLRHLPKENFEVGSINAQLAGEAPPKQSINEQAKKIGEELNKNAQEIGSTIKEKAPGWKKGLDKALYKIGEGIDSLIEKAKSIGK</sequence>
<dbReference type="InterPro" id="IPR012338">
    <property type="entry name" value="Beta-lactam/transpept-like"/>
</dbReference>
<dbReference type="Proteomes" id="UP001178288">
    <property type="component" value="Chromosome"/>
</dbReference>
<dbReference type="GO" id="GO:0009002">
    <property type="term" value="F:serine-type D-Ala-D-Ala carboxypeptidase activity"/>
    <property type="evidence" value="ECO:0007669"/>
    <property type="project" value="UniProtKB-EC"/>
</dbReference>
<dbReference type="RefSeq" id="WP_066086083.1">
    <property type="nucleotide sequence ID" value="NZ_CP126114.1"/>
</dbReference>
<dbReference type="GO" id="GO:0008955">
    <property type="term" value="F:peptidoglycan glycosyltransferase activity"/>
    <property type="evidence" value="ECO:0007669"/>
    <property type="project" value="UniProtKB-EC"/>
</dbReference>
<comment type="catalytic activity">
    <reaction evidence="17">
        <text>[GlcNAc-(1-&gt;4)-Mur2Ac(oyl-L-Ala-gamma-D-Glu-L-Lys-D-Ala-D-Ala)](n)-di-trans,octa-cis-undecaprenyl diphosphate + beta-D-GlcNAc-(1-&gt;4)-Mur2Ac(oyl-L-Ala-gamma-D-Glu-L-Lys-D-Ala-D-Ala)-di-trans,octa-cis-undecaprenyl diphosphate = [GlcNAc-(1-&gt;4)-Mur2Ac(oyl-L-Ala-gamma-D-Glu-L-Lys-D-Ala-D-Ala)](n+1)-di-trans,octa-cis-undecaprenyl diphosphate + di-trans,octa-cis-undecaprenyl diphosphate + H(+)</text>
        <dbReference type="Rhea" id="RHEA:23708"/>
        <dbReference type="Rhea" id="RHEA-COMP:9602"/>
        <dbReference type="Rhea" id="RHEA-COMP:9603"/>
        <dbReference type="ChEBI" id="CHEBI:15378"/>
        <dbReference type="ChEBI" id="CHEBI:58405"/>
        <dbReference type="ChEBI" id="CHEBI:60033"/>
        <dbReference type="ChEBI" id="CHEBI:78435"/>
        <dbReference type="EC" id="2.4.99.28"/>
    </reaction>
</comment>
<dbReference type="AlphaFoldDB" id="A0AA95SCV3"/>
<evidence type="ECO:0000256" key="4">
    <source>
        <dbReference type="ARBA" id="ARBA00022645"/>
    </source>
</evidence>
<keyword evidence="10" id="KW-0133">Cell shape</keyword>
<keyword evidence="13 18" id="KW-0472">Membrane</keyword>
<dbReference type="GO" id="GO:0006508">
    <property type="term" value="P:proteolysis"/>
    <property type="evidence" value="ECO:0007669"/>
    <property type="project" value="UniProtKB-KW"/>
</dbReference>
<keyword evidence="15" id="KW-0961">Cell wall biogenesis/degradation</keyword>
<feature type="transmembrane region" description="Helical" evidence="18">
    <location>
        <begin position="20"/>
        <end position="41"/>
    </location>
</feature>
<accession>A0AA95SCV3</accession>
<evidence type="ECO:0000256" key="13">
    <source>
        <dbReference type="ARBA" id="ARBA00023136"/>
    </source>
</evidence>
<feature type="domain" description="Glycosyl transferase family 51" evidence="20">
    <location>
        <begin position="67"/>
        <end position="240"/>
    </location>
</feature>
<dbReference type="KEGG" id="nnv:QNH39_11210"/>
<comment type="similarity">
    <text evidence="2">In the N-terminal section; belongs to the glycosyltransferase 51 family.</text>
</comment>
<dbReference type="GO" id="GO:0030288">
    <property type="term" value="C:outer membrane-bounded periplasmic space"/>
    <property type="evidence" value="ECO:0007669"/>
    <property type="project" value="TreeGrafter"/>
</dbReference>
<evidence type="ECO:0000256" key="17">
    <source>
        <dbReference type="ARBA" id="ARBA00049902"/>
    </source>
</evidence>
<evidence type="ECO:0000256" key="9">
    <source>
        <dbReference type="ARBA" id="ARBA00022801"/>
    </source>
</evidence>
<keyword evidence="22" id="KW-1185">Reference proteome</keyword>
<dbReference type="PANTHER" id="PTHR32282:SF32">
    <property type="entry name" value="PENICILLIN-BINDING PROTEIN 2A"/>
    <property type="match status" value="1"/>
</dbReference>
<keyword evidence="6" id="KW-0328">Glycosyltransferase</keyword>
<comment type="catalytic activity">
    <reaction evidence="16">
        <text>Preferential cleavage: (Ac)2-L-Lys-D-Ala-|-D-Ala. Also transpeptidation of peptidyl-alanyl moieties that are N-acyl substituents of D-alanine.</text>
        <dbReference type="EC" id="3.4.16.4"/>
    </reaction>
</comment>
<keyword evidence="9" id="KW-0378">Hydrolase</keyword>
<evidence type="ECO:0000256" key="1">
    <source>
        <dbReference type="ARBA" id="ARBA00007090"/>
    </source>
</evidence>
<keyword evidence="12 18" id="KW-1133">Transmembrane helix</keyword>
<keyword evidence="3" id="KW-1003">Cell membrane</keyword>
<dbReference type="InterPro" id="IPR050396">
    <property type="entry name" value="Glycosyltr_51/Transpeptidase"/>
</dbReference>
<evidence type="ECO:0000256" key="11">
    <source>
        <dbReference type="ARBA" id="ARBA00022984"/>
    </source>
</evidence>
<dbReference type="SUPFAM" id="SSF56601">
    <property type="entry name" value="beta-lactamase/transpeptidase-like"/>
    <property type="match status" value="1"/>
</dbReference>
<keyword evidence="5" id="KW-0645">Protease</keyword>
<organism evidence="21 22">
    <name type="scientific">Neobacillus novalis</name>
    <dbReference type="NCBI Taxonomy" id="220687"/>
    <lineage>
        <taxon>Bacteria</taxon>
        <taxon>Bacillati</taxon>
        <taxon>Bacillota</taxon>
        <taxon>Bacilli</taxon>
        <taxon>Bacillales</taxon>
        <taxon>Bacillaceae</taxon>
        <taxon>Neobacillus</taxon>
    </lineage>
</organism>
<comment type="similarity">
    <text evidence="1">In the C-terminal section; belongs to the transpeptidase family.</text>
</comment>
<keyword evidence="11" id="KW-0573">Peptidoglycan synthesis</keyword>
<evidence type="ECO:0000256" key="6">
    <source>
        <dbReference type="ARBA" id="ARBA00022676"/>
    </source>
</evidence>
<dbReference type="Gene3D" id="1.10.3810.10">
    <property type="entry name" value="Biosynthetic peptidoglycan transglycosylase-like"/>
    <property type="match status" value="1"/>
</dbReference>
<evidence type="ECO:0000313" key="21">
    <source>
        <dbReference type="EMBL" id="WHY88362.1"/>
    </source>
</evidence>
<evidence type="ECO:0000256" key="2">
    <source>
        <dbReference type="ARBA" id="ARBA00007739"/>
    </source>
</evidence>
<dbReference type="SUPFAM" id="SSF53955">
    <property type="entry name" value="Lysozyme-like"/>
    <property type="match status" value="1"/>
</dbReference>
<feature type="domain" description="Penicillin-binding protein transpeptidase" evidence="19">
    <location>
        <begin position="338"/>
        <end position="614"/>
    </location>
</feature>
<keyword evidence="4" id="KW-0121">Carboxypeptidase</keyword>
<dbReference type="InterPro" id="IPR036950">
    <property type="entry name" value="PBP_transglycosylase"/>
</dbReference>
<dbReference type="InterPro" id="IPR023346">
    <property type="entry name" value="Lysozyme-like_dom_sf"/>
</dbReference>
<evidence type="ECO:0000259" key="20">
    <source>
        <dbReference type="Pfam" id="PF00912"/>
    </source>
</evidence>
<evidence type="ECO:0000313" key="22">
    <source>
        <dbReference type="Proteomes" id="UP001178288"/>
    </source>
</evidence>
<keyword evidence="14" id="KW-0511">Multifunctional enzyme</keyword>
<dbReference type="GO" id="GO:0071555">
    <property type="term" value="P:cell wall organization"/>
    <property type="evidence" value="ECO:0007669"/>
    <property type="project" value="UniProtKB-KW"/>
</dbReference>
<name>A0AA95SCV3_9BACI</name>
<keyword evidence="8 18" id="KW-0812">Transmembrane</keyword>
<dbReference type="PANTHER" id="PTHR32282">
    <property type="entry name" value="BINDING PROTEIN TRANSPEPTIDASE, PUTATIVE-RELATED"/>
    <property type="match status" value="1"/>
</dbReference>
<evidence type="ECO:0000256" key="15">
    <source>
        <dbReference type="ARBA" id="ARBA00023316"/>
    </source>
</evidence>
<dbReference type="Pfam" id="PF00912">
    <property type="entry name" value="Transgly"/>
    <property type="match status" value="1"/>
</dbReference>
<evidence type="ECO:0000256" key="3">
    <source>
        <dbReference type="ARBA" id="ARBA00022475"/>
    </source>
</evidence>